<protein>
    <submittedName>
        <fullName evidence="1">Uncharacterized protein</fullName>
    </submittedName>
</protein>
<keyword evidence="2" id="KW-1185">Reference proteome</keyword>
<dbReference type="AlphaFoldDB" id="A0ABD1I615"/>
<dbReference type="Proteomes" id="UP001567538">
    <property type="component" value="Unassembled WGS sequence"/>
</dbReference>
<name>A0ABD1I615_SALDI</name>
<comment type="caution">
    <text evidence="1">The sequence shown here is derived from an EMBL/GenBank/DDBJ whole genome shotgun (WGS) entry which is preliminary data.</text>
</comment>
<gene>
    <name evidence="1" type="ORF">AAHA92_06547</name>
</gene>
<reference evidence="1 2" key="1">
    <citation type="submission" date="2024-06" db="EMBL/GenBank/DDBJ databases">
        <title>A chromosome level genome sequence of Diviner's sage (Salvia divinorum).</title>
        <authorList>
            <person name="Ford S.A."/>
            <person name="Ro D.-K."/>
            <person name="Ness R.W."/>
            <person name="Phillips M.A."/>
        </authorList>
    </citation>
    <scope>NUCLEOTIDE SEQUENCE [LARGE SCALE GENOMIC DNA]</scope>
    <source>
        <strain evidence="1">SAF-2024a</strain>
        <tissue evidence="1">Leaf</tissue>
    </source>
</reference>
<evidence type="ECO:0000313" key="2">
    <source>
        <dbReference type="Proteomes" id="UP001567538"/>
    </source>
</evidence>
<evidence type="ECO:0000313" key="1">
    <source>
        <dbReference type="EMBL" id="KAL1564169.1"/>
    </source>
</evidence>
<proteinExistence type="predicted"/>
<accession>A0ABD1I615</accession>
<dbReference type="EMBL" id="JBEAFC010000003">
    <property type="protein sequence ID" value="KAL1564169.1"/>
    <property type="molecule type" value="Genomic_DNA"/>
</dbReference>
<organism evidence="1 2">
    <name type="scientific">Salvia divinorum</name>
    <name type="common">Maria pastora</name>
    <name type="synonym">Diviner's sage</name>
    <dbReference type="NCBI Taxonomy" id="28513"/>
    <lineage>
        <taxon>Eukaryota</taxon>
        <taxon>Viridiplantae</taxon>
        <taxon>Streptophyta</taxon>
        <taxon>Embryophyta</taxon>
        <taxon>Tracheophyta</taxon>
        <taxon>Spermatophyta</taxon>
        <taxon>Magnoliopsida</taxon>
        <taxon>eudicotyledons</taxon>
        <taxon>Gunneridae</taxon>
        <taxon>Pentapetalae</taxon>
        <taxon>asterids</taxon>
        <taxon>lamiids</taxon>
        <taxon>Lamiales</taxon>
        <taxon>Lamiaceae</taxon>
        <taxon>Nepetoideae</taxon>
        <taxon>Mentheae</taxon>
        <taxon>Salviinae</taxon>
        <taxon>Salvia</taxon>
        <taxon>Salvia subgen. Calosphace</taxon>
    </lineage>
</organism>
<sequence length="81" mass="9798">MSEHPPIEMGKRQRSMVVRFPHRMHRRLESVWDDEHVGVSKCWSYVTRKHYHDCKNGAHNFLIRVKYIGWLLLSTHFNDLP</sequence>